<evidence type="ECO:0000313" key="1">
    <source>
        <dbReference type="EMBL" id="CBA28512.1"/>
    </source>
</evidence>
<dbReference type="EMBL" id="FN543093">
    <property type="protein sequence ID" value="CBA28512.1"/>
    <property type="molecule type" value="Genomic_DNA"/>
</dbReference>
<gene>
    <name evidence="1" type="ordered locus">Ctu_09580</name>
</gene>
<dbReference type="Proteomes" id="UP000002069">
    <property type="component" value="Chromosome"/>
</dbReference>
<organism evidence="1 2">
    <name type="scientific">Cronobacter turicensis (strain DSM 18703 / CCUG 55852 / LMG 23827 / z3032)</name>
    <dbReference type="NCBI Taxonomy" id="693216"/>
    <lineage>
        <taxon>Bacteria</taxon>
        <taxon>Pseudomonadati</taxon>
        <taxon>Pseudomonadota</taxon>
        <taxon>Gammaproteobacteria</taxon>
        <taxon>Enterobacterales</taxon>
        <taxon>Enterobacteriaceae</taxon>
        <taxon>Cronobacter</taxon>
    </lineage>
</organism>
<reference evidence="2" key="2">
    <citation type="journal article" date="2011" name="J. Bacteriol.">
        <title>Complete genome sequence of Cronobacter turicensis LMG 23827, a food-borne pathogen causing deaths in neonates.</title>
        <authorList>
            <person name="Stephan R."/>
            <person name="Lehner A."/>
            <person name="Tischler P."/>
            <person name="Rattei T."/>
        </authorList>
    </citation>
    <scope>NUCLEOTIDE SEQUENCE [LARGE SCALE GENOMIC DNA]</scope>
    <source>
        <strain evidence="2">DSM 18703 / CCUG 55852 / LMG 23827 / z3032</strain>
    </source>
</reference>
<dbReference type="AlphaFoldDB" id="C9XX43"/>
<proteinExistence type="predicted"/>
<accession>C9XX43</accession>
<protein>
    <submittedName>
        <fullName evidence="1">Uncharacterized protein</fullName>
    </submittedName>
</protein>
<keyword evidence="2" id="KW-1185">Reference proteome</keyword>
<reference evidence="1 2" key="1">
    <citation type="journal article" date="2010" name="J. Bacteriol.">
        <title>Complete Genome Sequence of Cronobacter turicensis LMG 23827, a foodborne pathogen causing deaths in neonates.</title>
        <authorList>
            <person name="Stephan R."/>
            <person name="Lehner A."/>
            <person name="Tischler P."/>
            <person name="Rattei T."/>
        </authorList>
    </citation>
    <scope>NUCLEOTIDE SEQUENCE [LARGE SCALE GENOMIC DNA]</scope>
    <source>
        <strain evidence="2">DSM 18703 / CCUG 55852 / LMG 23827 / z3032</strain>
    </source>
</reference>
<sequence length="49" mass="5736">MSDKKKVLARQRGRQPRIIHATALTQKNKERNIRRRCIYSGNSVLSMPK</sequence>
<dbReference type="HOGENOM" id="CLU_3140680_0_0_6"/>
<evidence type="ECO:0000313" key="2">
    <source>
        <dbReference type="Proteomes" id="UP000002069"/>
    </source>
</evidence>
<dbReference type="PATRIC" id="fig|693216.3.peg.916"/>
<name>C9XX43_CROTZ</name>
<dbReference type="KEGG" id="ctu:CTU_09580"/>